<feature type="compositionally biased region" description="Low complexity" evidence="1">
    <location>
        <begin position="1"/>
        <end position="13"/>
    </location>
</feature>
<protein>
    <submittedName>
        <fullName evidence="3">Uncharacterized protein</fullName>
    </submittedName>
</protein>
<evidence type="ECO:0000313" key="4">
    <source>
        <dbReference type="Proteomes" id="UP000696280"/>
    </source>
</evidence>
<organism evidence="3 4">
    <name type="scientific">Hymenoscyphus fraxineus</name>
    <dbReference type="NCBI Taxonomy" id="746836"/>
    <lineage>
        <taxon>Eukaryota</taxon>
        <taxon>Fungi</taxon>
        <taxon>Dikarya</taxon>
        <taxon>Ascomycota</taxon>
        <taxon>Pezizomycotina</taxon>
        <taxon>Leotiomycetes</taxon>
        <taxon>Helotiales</taxon>
        <taxon>Helotiaceae</taxon>
        <taxon>Hymenoscyphus</taxon>
    </lineage>
</organism>
<dbReference type="AlphaFoldDB" id="A0A9N9PV33"/>
<evidence type="ECO:0000256" key="1">
    <source>
        <dbReference type="SAM" id="MobiDB-lite"/>
    </source>
</evidence>
<gene>
    <name evidence="3" type="ORF">HYFRA_00012310</name>
</gene>
<accession>A0A9N9PV33</accession>
<dbReference type="Proteomes" id="UP000696280">
    <property type="component" value="Unassembled WGS sequence"/>
</dbReference>
<comment type="caution">
    <text evidence="3">The sequence shown here is derived from an EMBL/GenBank/DDBJ whole genome shotgun (WGS) entry which is preliminary data.</text>
</comment>
<name>A0A9N9PV33_9HELO</name>
<proteinExistence type="predicted"/>
<feature type="region of interest" description="Disordered" evidence="1">
    <location>
        <begin position="1"/>
        <end position="20"/>
    </location>
</feature>
<keyword evidence="2" id="KW-1133">Transmembrane helix</keyword>
<feature type="transmembrane region" description="Helical" evidence="2">
    <location>
        <begin position="30"/>
        <end position="51"/>
    </location>
</feature>
<reference evidence="3" key="1">
    <citation type="submission" date="2021-07" db="EMBL/GenBank/DDBJ databases">
        <authorList>
            <person name="Durling M."/>
        </authorList>
    </citation>
    <scope>NUCLEOTIDE SEQUENCE</scope>
</reference>
<keyword evidence="2" id="KW-0812">Transmembrane</keyword>
<keyword evidence="2" id="KW-0472">Membrane</keyword>
<sequence>MSGSIQSQSPSISTAKGTAQGISTETKVNIIIGVLTVLLALLSTLLAWATFRLTRYRRYQKSDCMPMEKSTPENSIYSISETCSVKTGINIAIMNCHYSQSEAGGCKVNKRNR</sequence>
<keyword evidence="4" id="KW-1185">Reference proteome</keyword>
<dbReference type="EMBL" id="CAJVRL010000074">
    <property type="protein sequence ID" value="CAG8956855.1"/>
    <property type="molecule type" value="Genomic_DNA"/>
</dbReference>
<evidence type="ECO:0000313" key="3">
    <source>
        <dbReference type="EMBL" id="CAG8956855.1"/>
    </source>
</evidence>
<evidence type="ECO:0000256" key="2">
    <source>
        <dbReference type="SAM" id="Phobius"/>
    </source>
</evidence>